<name>A0A1H9ERP5_9PSEU</name>
<dbReference type="Proteomes" id="UP000199028">
    <property type="component" value="Unassembled WGS sequence"/>
</dbReference>
<organism evidence="2 3">
    <name type="scientific">Lentzea flaviverrucosa</name>
    <dbReference type="NCBI Taxonomy" id="200379"/>
    <lineage>
        <taxon>Bacteria</taxon>
        <taxon>Bacillati</taxon>
        <taxon>Actinomycetota</taxon>
        <taxon>Actinomycetes</taxon>
        <taxon>Pseudonocardiales</taxon>
        <taxon>Pseudonocardiaceae</taxon>
        <taxon>Lentzea</taxon>
    </lineage>
</organism>
<protein>
    <submittedName>
        <fullName evidence="2">Uncharacterized protein</fullName>
    </submittedName>
</protein>
<dbReference type="OrthoDB" id="7185309at2"/>
<proteinExistence type="predicted"/>
<evidence type="ECO:0000313" key="3">
    <source>
        <dbReference type="Proteomes" id="UP000199028"/>
    </source>
</evidence>
<feature type="compositionally biased region" description="Basic and acidic residues" evidence="1">
    <location>
        <begin position="12"/>
        <end position="24"/>
    </location>
</feature>
<reference evidence="3" key="1">
    <citation type="submission" date="2016-10" db="EMBL/GenBank/DDBJ databases">
        <authorList>
            <person name="Varghese N."/>
            <person name="Submissions S."/>
        </authorList>
    </citation>
    <scope>NUCLEOTIDE SEQUENCE [LARGE SCALE GENOMIC DNA]</scope>
    <source>
        <strain evidence="3">CGMCC 4.578</strain>
    </source>
</reference>
<dbReference type="EMBL" id="FOFT01000002">
    <property type="protein sequence ID" value="SEQ27678.1"/>
    <property type="molecule type" value="Genomic_DNA"/>
</dbReference>
<evidence type="ECO:0000313" key="2">
    <source>
        <dbReference type="EMBL" id="SEQ27678.1"/>
    </source>
</evidence>
<dbReference type="AlphaFoldDB" id="A0A1H9ERP5"/>
<sequence>MSQAALLTPYRPENRDGRIHRPGLDEGGAAASLTTSTRQLHHEILTVFTDTSRSPWPQDFAGIDHDPALRKLTERDLLVVDKHGRIRAV</sequence>
<gene>
    <name evidence="2" type="ORF">SAMN05216195_10239</name>
</gene>
<dbReference type="RefSeq" id="WP_143086618.1">
    <property type="nucleotide sequence ID" value="NZ_FOFT01000002.1"/>
</dbReference>
<evidence type="ECO:0000256" key="1">
    <source>
        <dbReference type="SAM" id="MobiDB-lite"/>
    </source>
</evidence>
<feature type="region of interest" description="Disordered" evidence="1">
    <location>
        <begin position="1"/>
        <end position="29"/>
    </location>
</feature>
<accession>A0A1H9ERP5</accession>
<keyword evidence="3" id="KW-1185">Reference proteome</keyword>